<reference evidence="4" key="1">
    <citation type="submission" date="2023-03" db="EMBL/GenBank/DDBJ databases">
        <title>Chitinimonas shenzhenensis gen. nov., sp. nov., a novel member of family Burkholderiaceae isolated from activated sludge collected in Shen Zhen, China.</title>
        <authorList>
            <person name="Wang X."/>
        </authorList>
    </citation>
    <scope>NUCLEOTIDE SEQUENCE</scope>
    <source>
        <strain evidence="4">DQS-5</strain>
    </source>
</reference>
<evidence type="ECO:0000259" key="3">
    <source>
        <dbReference type="Pfam" id="PF19263"/>
    </source>
</evidence>
<sequence>MSYPTNYDDVVHQLQGAGLLPRLPLETGRIRRCPVAGDRERRGWYSLAEIVRDDGLCLLVGSYGIWHGTDNHAQKIVLDDSQRFSDEQMQALKAKLAEDRRRADGLRRVEAERAAQEASRMWQRLSPTGDSGYLRRKGVAAHGVRFTPQGNLALPLLDAGGRLHGLQIIYADQRKKGRDKDFWPRGLAKKGHFFLLGGSPDELLLVAEGYATAASLHEATGLPVAVAFDAGNLLPVAQALHKRYRRCKLLICGDDDYLSAGNPGRSAANTAALAVGGEWLLPQFAAERPTDRKGPTDFNDLHLAEGVHVVRSQIEARLQQLGWRASRPSAATDPSPAQPDQPQLINDPREMDSRYTLIYGGNGLVFDHKHHMLLDIADLRNACCDKEYVRQWQRSPNRQAAFLHNVGFDPTGKDPDIRCNLWSGWPTTPKPGDCSRLLDLLQYLCGEDPNFVALYQWLLKWLAYPIQHPGAKMMSAVVMHGPQGVGKNLFFEAVRAIYGRYGRIVNQQAIEDKFNDWASGRLFLVADEVVARQELYHVKNLLKCFITGEWIRINPKNQAAHEERNHINMVFLSNENLPVVLESDDRRHCVIWTPAKLEYKFYAEVKAEIDAGGIAALHDYLLQLDLGDFGPHTPPPVTEAKVELIDTSRDSTERFWLAWSRGELDGVPVLPCRSEDLYKLFKSWADRNGYQRYPPSNLMLNRVGRFQGVAKKILRYDAGGSIKQATFIWPPGVEAPPDRKQSEWLGHCAGLFIDGSAQWRRGTAANWAET</sequence>
<dbReference type="Pfam" id="PF19263">
    <property type="entry name" value="DUF5906"/>
    <property type="match status" value="1"/>
</dbReference>
<evidence type="ECO:0000259" key="2">
    <source>
        <dbReference type="Pfam" id="PF13362"/>
    </source>
</evidence>
<name>A0ABT7DYN0_9NEIS</name>
<dbReference type="Proteomes" id="UP001172778">
    <property type="component" value="Unassembled WGS sequence"/>
</dbReference>
<dbReference type="SUPFAM" id="SSF52540">
    <property type="entry name" value="P-loop containing nucleoside triphosphate hydrolases"/>
    <property type="match status" value="1"/>
</dbReference>
<organism evidence="4 5">
    <name type="scientific">Parachitinimonas caeni</name>
    <dbReference type="NCBI Taxonomy" id="3031301"/>
    <lineage>
        <taxon>Bacteria</taxon>
        <taxon>Pseudomonadati</taxon>
        <taxon>Pseudomonadota</taxon>
        <taxon>Betaproteobacteria</taxon>
        <taxon>Neisseriales</taxon>
        <taxon>Chitinibacteraceae</taxon>
        <taxon>Parachitinimonas</taxon>
    </lineage>
</organism>
<feature type="domain" description="Toprim" evidence="2">
    <location>
        <begin position="204"/>
        <end position="306"/>
    </location>
</feature>
<feature type="region of interest" description="Disordered" evidence="1">
    <location>
        <begin position="323"/>
        <end position="345"/>
    </location>
</feature>
<comment type="caution">
    <text evidence="4">The sequence shown here is derived from an EMBL/GenBank/DDBJ whole genome shotgun (WGS) entry which is preliminary data.</text>
</comment>
<dbReference type="CDD" id="cd01029">
    <property type="entry name" value="TOPRIM_primases"/>
    <property type="match status" value="1"/>
</dbReference>
<protein>
    <submittedName>
        <fullName evidence="4">DUF5906 domain-containing protein</fullName>
    </submittedName>
</protein>
<dbReference type="InterPro" id="IPR027417">
    <property type="entry name" value="P-loop_NTPase"/>
</dbReference>
<feature type="domain" description="NrS-1 polymerase-like helicase" evidence="3">
    <location>
        <begin position="479"/>
        <end position="587"/>
    </location>
</feature>
<accession>A0ABT7DYN0</accession>
<dbReference type="EMBL" id="JARRAF010000008">
    <property type="protein sequence ID" value="MDK2124163.1"/>
    <property type="molecule type" value="Genomic_DNA"/>
</dbReference>
<evidence type="ECO:0000256" key="1">
    <source>
        <dbReference type="SAM" id="MobiDB-lite"/>
    </source>
</evidence>
<dbReference type="InterPro" id="IPR034154">
    <property type="entry name" value="TOPRIM_DnaG/twinkle"/>
</dbReference>
<proteinExistence type="predicted"/>
<dbReference type="InterPro" id="IPR045455">
    <property type="entry name" value="NrS-1_pol-like_helicase"/>
</dbReference>
<dbReference type="InterPro" id="IPR006171">
    <property type="entry name" value="TOPRIM_dom"/>
</dbReference>
<keyword evidence="5" id="KW-1185">Reference proteome</keyword>
<dbReference type="Gene3D" id="3.40.50.300">
    <property type="entry name" value="P-loop containing nucleotide triphosphate hydrolases"/>
    <property type="match status" value="1"/>
</dbReference>
<evidence type="ECO:0000313" key="4">
    <source>
        <dbReference type="EMBL" id="MDK2124163.1"/>
    </source>
</evidence>
<dbReference type="RefSeq" id="WP_284100473.1">
    <property type="nucleotide sequence ID" value="NZ_JARRAF010000008.1"/>
</dbReference>
<evidence type="ECO:0000313" key="5">
    <source>
        <dbReference type="Proteomes" id="UP001172778"/>
    </source>
</evidence>
<dbReference type="Pfam" id="PF13362">
    <property type="entry name" value="Toprim_3"/>
    <property type="match status" value="1"/>
</dbReference>
<gene>
    <name evidence="4" type="ORF">PZA18_08895</name>
</gene>